<keyword evidence="5" id="KW-0175">Coiled coil</keyword>
<feature type="compositionally biased region" description="Low complexity" evidence="6">
    <location>
        <begin position="919"/>
        <end position="928"/>
    </location>
</feature>
<evidence type="ECO:0000256" key="1">
    <source>
        <dbReference type="ARBA" id="ARBA00004141"/>
    </source>
</evidence>
<feature type="domain" description="ABC-2 type transporter transmembrane" evidence="8">
    <location>
        <begin position="512"/>
        <end position="727"/>
    </location>
</feature>
<feature type="coiled-coil region" evidence="5">
    <location>
        <begin position="464"/>
        <end position="512"/>
    </location>
</feature>
<dbReference type="Pfam" id="PF12698">
    <property type="entry name" value="ABC2_membrane_3"/>
    <property type="match status" value="2"/>
</dbReference>
<organism evidence="9 10">
    <name type="scientific">Collinsella aerofaciens</name>
    <dbReference type="NCBI Taxonomy" id="74426"/>
    <lineage>
        <taxon>Bacteria</taxon>
        <taxon>Bacillati</taxon>
        <taxon>Actinomycetota</taxon>
        <taxon>Coriobacteriia</taxon>
        <taxon>Coriobacteriales</taxon>
        <taxon>Coriobacteriaceae</taxon>
        <taxon>Collinsella</taxon>
    </lineage>
</organism>
<evidence type="ECO:0000256" key="3">
    <source>
        <dbReference type="ARBA" id="ARBA00022989"/>
    </source>
</evidence>
<dbReference type="InterPro" id="IPR017500">
    <property type="entry name" value="Phage_infect_YhgE_N"/>
</dbReference>
<evidence type="ECO:0000313" key="9">
    <source>
        <dbReference type="EMBL" id="ATP54696.1"/>
    </source>
</evidence>
<dbReference type="Gene3D" id="3.40.1710.10">
    <property type="entry name" value="abc type-2 transporter like domain"/>
    <property type="match status" value="1"/>
</dbReference>
<feature type="transmembrane region" description="Helical" evidence="7">
    <location>
        <begin position="596"/>
        <end position="619"/>
    </location>
</feature>
<feature type="domain" description="ABC-2 type transporter transmembrane" evidence="8">
    <location>
        <begin position="69"/>
        <end position="197"/>
    </location>
</feature>
<proteinExistence type="predicted"/>
<dbReference type="GO" id="GO:0016020">
    <property type="term" value="C:membrane"/>
    <property type="evidence" value="ECO:0007669"/>
    <property type="project" value="UniProtKB-SubCell"/>
</dbReference>
<name>A0A2D1TZB7_9ACTN</name>
<dbReference type="PANTHER" id="PTHR43077:SF10">
    <property type="entry name" value="TRANSPORT PERMEASE PROTEIN"/>
    <property type="match status" value="1"/>
</dbReference>
<dbReference type="NCBIfam" id="TIGR03062">
    <property type="entry name" value="pip_yhgE_Cterm"/>
    <property type="match status" value="1"/>
</dbReference>
<keyword evidence="3 7" id="KW-1133">Transmembrane helix</keyword>
<accession>A0A2D1TZB7</accession>
<feature type="transmembrane region" description="Helical" evidence="7">
    <location>
        <begin position="795"/>
        <end position="814"/>
    </location>
</feature>
<keyword evidence="2 7" id="KW-0812">Transmembrane</keyword>
<dbReference type="NCBIfam" id="TIGR03061">
    <property type="entry name" value="pip_yhgE_Nterm"/>
    <property type="match status" value="1"/>
</dbReference>
<dbReference type="PANTHER" id="PTHR43077">
    <property type="entry name" value="TRANSPORT PERMEASE YVFS-RELATED"/>
    <property type="match status" value="1"/>
</dbReference>
<evidence type="ECO:0000313" key="10">
    <source>
        <dbReference type="Proteomes" id="UP000225608"/>
    </source>
</evidence>
<feature type="transmembrane region" description="Helical" evidence="7">
    <location>
        <begin position="655"/>
        <end position="674"/>
    </location>
</feature>
<feature type="transmembrane region" description="Helical" evidence="7">
    <location>
        <begin position="557"/>
        <end position="576"/>
    </location>
</feature>
<evidence type="ECO:0000256" key="4">
    <source>
        <dbReference type="ARBA" id="ARBA00023136"/>
    </source>
</evidence>
<evidence type="ECO:0000259" key="8">
    <source>
        <dbReference type="Pfam" id="PF12698"/>
    </source>
</evidence>
<comment type="subcellular location">
    <subcellularLocation>
        <location evidence="1">Membrane</location>
        <topology evidence="1">Multi-pass membrane protein</topology>
    </subcellularLocation>
</comment>
<reference evidence="9 10" key="1">
    <citation type="submission" date="2017-10" db="EMBL/GenBank/DDBJ databases">
        <title>Complete genome sequence of Collinsella aerofaciens isolated from the gut of a healthy adult Indian.</title>
        <authorList>
            <person name="Bag S."/>
            <person name="Ghosh T.S."/>
            <person name="Das B."/>
        </authorList>
    </citation>
    <scope>NUCLEOTIDE SEQUENCE [LARGE SCALE GENOMIC DNA]</scope>
    <source>
        <strain evidence="10">indica</strain>
    </source>
</reference>
<feature type="transmembrane region" description="Helical" evidence="7">
    <location>
        <begin position="709"/>
        <end position="730"/>
    </location>
</feature>
<feature type="region of interest" description="Disordered" evidence="6">
    <location>
        <begin position="890"/>
        <end position="941"/>
    </location>
</feature>
<gene>
    <name evidence="9" type="ORF">CSV91_09250</name>
</gene>
<dbReference type="EMBL" id="CP024160">
    <property type="protein sequence ID" value="ATP54696.1"/>
    <property type="molecule type" value="Genomic_DNA"/>
</dbReference>
<dbReference type="InterPro" id="IPR013525">
    <property type="entry name" value="ABC2_TM"/>
</dbReference>
<evidence type="ECO:0000256" key="6">
    <source>
        <dbReference type="SAM" id="MobiDB-lite"/>
    </source>
</evidence>
<feature type="transmembrane region" description="Helical" evidence="7">
    <location>
        <begin position="41"/>
        <end position="64"/>
    </location>
</feature>
<dbReference type="AlphaFoldDB" id="A0A2D1TZB7"/>
<dbReference type="Proteomes" id="UP000225608">
    <property type="component" value="Chromosome"/>
</dbReference>
<keyword evidence="4 7" id="KW-0472">Membrane</keyword>
<sequence>MVIDSTIRFNDRMDGPSVSLGSKLSNAKVSFAIFKRDIKRLLVNPVALVVTLGVCVIPSLYAWYNIVANWDPYGNTQGIKIAIANNDRGTQNDLVGELNAGDKVVDQLKENDQLGWTFVDSAADAKEGVESGEYYAAIVIPKNFSDNLVSMLDGNYHQPKLTYYVNEKKSAIAPKVTDTGANTIEEQINSEFVSTVGETVAGIAKDAGVDLKDKATQTQDSLAGSVSEASDTLGEVRDSIGDMNTAIDKTSSSIASADAALAGLQGQAPSLTQAIAQGNDLLGEARTTAGKSITSLSKALSEGSLALTKTSASANAAIGKLTGTVTSTTTRIDNSLGSLQATIDHNKAVIGHLEILVNDTSTGSEEIDARIVSTIDSLREQNQKLQSIKDGLSAQSRAMTNDATLISNASNALNTAIKTGTANLGQAQTDLGQNALPKASSALDSFAAVSGDLTGIVSGMTPTIASARGTLAQLDATLKQAKTTLSQTDASLAKVQDKLATAANDIAALQTSESMGELADLMDVDVNDVADFMASPVELTSKSIYPVKSFGSGIAPFYTNLALWVGGYVLIAIYKLEVDREGIGSFTARQGYFGRWLLMVILGAFQAIIVTVGDLVIGVQCVNPLLFVLGGIAISFTYVNIIYALSTTFKHIGKAIGVILVIVQIPGSSGMYPIEMMPGFFQWLHPLLPFTYGINLLRETVGGMYSFNYLFNLCILGVFLIVALFIGLQLRPLLLNLNLLFDKQLSTTGLMICESNDLPRQRYSLRTAMRVMLDSDSYRRELLDHAVAFEHRYPYYIKGGFAAVVGVQVLLFVLSTVLDIDNNGKIILLVIWIISVIAICGWLINIEYIRASLNTQMRISALSDEDLRREMREHTAAIPAARRMFGLNASERGTKDSEQPTSRLPHTGAHRKAHDADGVDNVNGNDGDTTPLGKHSKGGEA</sequence>
<feature type="transmembrane region" description="Helical" evidence="7">
    <location>
        <begin position="625"/>
        <end position="643"/>
    </location>
</feature>
<dbReference type="GO" id="GO:0140359">
    <property type="term" value="F:ABC-type transporter activity"/>
    <property type="evidence" value="ECO:0007669"/>
    <property type="project" value="InterPro"/>
</dbReference>
<evidence type="ECO:0000256" key="2">
    <source>
        <dbReference type="ARBA" id="ARBA00022692"/>
    </source>
</evidence>
<dbReference type="InterPro" id="IPR017501">
    <property type="entry name" value="Phage_infect_YhgE_C"/>
</dbReference>
<dbReference type="InterPro" id="IPR051328">
    <property type="entry name" value="T7SS_ABC-Transporter"/>
</dbReference>
<evidence type="ECO:0000256" key="7">
    <source>
        <dbReference type="SAM" id="Phobius"/>
    </source>
</evidence>
<feature type="transmembrane region" description="Helical" evidence="7">
    <location>
        <begin position="826"/>
        <end position="844"/>
    </location>
</feature>
<evidence type="ECO:0000256" key="5">
    <source>
        <dbReference type="SAM" id="Coils"/>
    </source>
</evidence>
<dbReference type="KEGG" id="caer:CSV91_09250"/>
<protein>
    <recommendedName>
        <fullName evidence="8">ABC-2 type transporter transmembrane domain-containing protein</fullName>
    </recommendedName>
</protein>